<dbReference type="RefSeq" id="WP_005596078.1">
    <property type="nucleotide sequence ID" value="NZ_AFWE01000145.1"/>
</dbReference>
<gene>
    <name evidence="1" type="ORF">VIS19158_18421</name>
</gene>
<accession>F9RPR9</accession>
<sequence>MDIYELGEHAQEMSSQHEDIHAFRGNEDVYRQGTVIISILLHLPEEVSPVTDDYEGDFKHIMINPCTKESWKNGYRLARQIKNSVIAKYQG</sequence>
<protein>
    <submittedName>
        <fullName evidence="1">Uncharacterized protein</fullName>
    </submittedName>
</protein>
<organism evidence="1 2">
    <name type="scientific">Vibrio scophthalmi LMG 19158</name>
    <dbReference type="NCBI Taxonomy" id="870967"/>
    <lineage>
        <taxon>Bacteria</taxon>
        <taxon>Pseudomonadati</taxon>
        <taxon>Pseudomonadota</taxon>
        <taxon>Gammaproteobacteria</taxon>
        <taxon>Vibrionales</taxon>
        <taxon>Vibrionaceae</taxon>
        <taxon>Vibrio</taxon>
    </lineage>
</organism>
<evidence type="ECO:0000313" key="2">
    <source>
        <dbReference type="Proteomes" id="UP000004349"/>
    </source>
</evidence>
<evidence type="ECO:0000313" key="1">
    <source>
        <dbReference type="EMBL" id="EGU35366.1"/>
    </source>
</evidence>
<reference evidence="1 2" key="1">
    <citation type="journal article" date="2012" name="Int. J. Syst. Evol. Microbiol.">
        <title>Vibrio caribbeanicus sp. nov., isolated from the marine sponge Scleritoderma cyanea.</title>
        <authorList>
            <person name="Hoffmann M."/>
            <person name="Monday S.R."/>
            <person name="Allard M.W."/>
            <person name="Strain E.A."/>
            <person name="Whittaker P."/>
            <person name="Naum M."/>
            <person name="McCarthy P.J."/>
            <person name="Lopez J.V."/>
            <person name="Fischer M."/>
            <person name="Brown E.W."/>
        </authorList>
    </citation>
    <scope>NUCLEOTIDE SEQUENCE [LARGE SCALE GENOMIC DNA]</scope>
    <source>
        <strain evidence="1 2">LMG 19158</strain>
    </source>
</reference>
<dbReference type="Proteomes" id="UP000004349">
    <property type="component" value="Unassembled WGS sequence"/>
</dbReference>
<dbReference type="AlphaFoldDB" id="F9RPR9"/>
<comment type="caution">
    <text evidence="1">The sequence shown here is derived from an EMBL/GenBank/DDBJ whole genome shotgun (WGS) entry which is preliminary data.</text>
</comment>
<name>F9RPR9_9VIBR</name>
<proteinExistence type="predicted"/>
<dbReference type="EMBL" id="AFWE01000145">
    <property type="protein sequence ID" value="EGU35366.1"/>
    <property type="molecule type" value="Genomic_DNA"/>
</dbReference>